<protein>
    <recommendedName>
        <fullName evidence="4">DUF4468 domain-containing protein</fullName>
    </recommendedName>
</protein>
<feature type="signal peptide" evidence="1">
    <location>
        <begin position="1"/>
        <end position="24"/>
    </location>
</feature>
<feature type="chain" id="PRO_5046173017" description="DUF4468 domain-containing protein" evidence="1">
    <location>
        <begin position="25"/>
        <end position="214"/>
    </location>
</feature>
<name>A0ABY7WLA7_9SPHI</name>
<keyword evidence="1" id="KW-0732">Signal</keyword>
<sequence>MMTTISALLFLISLCVITMGYAHAQKMAVELIDSLTKAPVTIAYIIPVEDQEYAVTNKESTAYTENKRRDAGISPIHYPDKRIRLATLGAGVHTMCTRPKSPVALGGFVITNQADKTRLGTWILKIITAPEVKHTGTAERKPHKNLPVQVPEYRGDRSFRASVRNRPLVNGSCPAVKNQLDEKVAEASSKALANLDNWLVAAARKGHKALMVSC</sequence>
<evidence type="ECO:0000313" key="2">
    <source>
        <dbReference type="EMBL" id="WDF69193.1"/>
    </source>
</evidence>
<evidence type="ECO:0008006" key="4">
    <source>
        <dbReference type="Google" id="ProtNLM"/>
    </source>
</evidence>
<organism evidence="2 3">
    <name type="scientific">Sphingobacterium oryzagri</name>
    <dbReference type="NCBI Taxonomy" id="3025669"/>
    <lineage>
        <taxon>Bacteria</taxon>
        <taxon>Pseudomonadati</taxon>
        <taxon>Bacteroidota</taxon>
        <taxon>Sphingobacteriia</taxon>
        <taxon>Sphingobacteriales</taxon>
        <taxon>Sphingobacteriaceae</taxon>
        <taxon>Sphingobacterium</taxon>
    </lineage>
</organism>
<evidence type="ECO:0000256" key="1">
    <source>
        <dbReference type="SAM" id="SignalP"/>
    </source>
</evidence>
<dbReference type="RefSeq" id="WP_274267920.1">
    <property type="nucleotide sequence ID" value="NZ_CP117880.1"/>
</dbReference>
<reference evidence="2 3" key="1">
    <citation type="submission" date="2023-02" db="EMBL/GenBank/DDBJ databases">
        <title>Genome sequence of Sphingobacterium sp. KACC 22765.</title>
        <authorList>
            <person name="Kim S."/>
            <person name="Heo J."/>
            <person name="Kwon S.-W."/>
        </authorList>
    </citation>
    <scope>NUCLEOTIDE SEQUENCE [LARGE SCALE GENOMIC DNA]</scope>
    <source>
        <strain evidence="2 3">KACC 22765</strain>
    </source>
</reference>
<dbReference type="Proteomes" id="UP001221558">
    <property type="component" value="Chromosome"/>
</dbReference>
<accession>A0ABY7WLA7</accession>
<proteinExistence type="predicted"/>
<keyword evidence="3" id="KW-1185">Reference proteome</keyword>
<evidence type="ECO:0000313" key="3">
    <source>
        <dbReference type="Proteomes" id="UP001221558"/>
    </source>
</evidence>
<dbReference type="EMBL" id="CP117880">
    <property type="protein sequence ID" value="WDF69193.1"/>
    <property type="molecule type" value="Genomic_DNA"/>
</dbReference>
<gene>
    <name evidence="2" type="ORF">PQ465_02140</name>
</gene>